<keyword evidence="2" id="KW-0378">Hydrolase</keyword>
<dbReference type="Proteomes" id="UP000703269">
    <property type="component" value="Unassembled WGS sequence"/>
</dbReference>
<protein>
    <submittedName>
        <fullName evidence="3">Maf-like protein</fullName>
    </submittedName>
</protein>
<dbReference type="EMBL" id="BPQB01000002">
    <property type="protein sequence ID" value="GJE85620.1"/>
    <property type="molecule type" value="Genomic_DNA"/>
</dbReference>
<dbReference type="InterPro" id="IPR029001">
    <property type="entry name" value="ITPase-like_fam"/>
</dbReference>
<name>A0A9P3G0S6_9APHY</name>
<accession>A0A9P3G0S6</accession>
<dbReference type="HAMAP" id="MF_00528">
    <property type="entry name" value="Maf"/>
    <property type="match status" value="1"/>
</dbReference>
<comment type="caution">
    <text evidence="3">The sequence shown here is derived from an EMBL/GenBank/DDBJ whole genome shotgun (WGS) entry which is preliminary data.</text>
</comment>
<gene>
    <name evidence="3" type="ORF">PsYK624_016990</name>
</gene>
<dbReference type="SUPFAM" id="SSF52972">
    <property type="entry name" value="ITPase-like"/>
    <property type="match status" value="1"/>
</dbReference>
<organism evidence="3 4">
    <name type="scientific">Phanerochaete sordida</name>
    <dbReference type="NCBI Taxonomy" id="48140"/>
    <lineage>
        <taxon>Eukaryota</taxon>
        <taxon>Fungi</taxon>
        <taxon>Dikarya</taxon>
        <taxon>Basidiomycota</taxon>
        <taxon>Agaricomycotina</taxon>
        <taxon>Agaricomycetes</taxon>
        <taxon>Polyporales</taxon>
        <taxon>Phanerochaetaceae</taxon>
        <taxon>Phanerochaete</taxon>
    </lineage>
</organism>
<dbReference type="Pfam" id="PF02545">
    <property type="entry name" value="Maf"/>
    <property type="match status" value="1"/>
</dbReference>
<keyword evidence="4" id="KW-1185">Reference proteome</keyword>
<comment type="cofactor">
    <cofactor evidence="1">
        <name>a divalent metal cation</name>
        <dbReference type="ChEBI" id="CHEBI:60240"/>
    </cofactor>
</comment>
<dbReference type="AlphaFoldDB" id="A0A9P3G0S6"/>
<sequence length="258" mass="28501">MNFFRSSKPIELPKHNCVLPHALRIPAVEKLVGKRVVLASNSPRRKEILRTFGLEPEIVPSTFEEDLPHGQFEDLHEYPVATATQKAVEVYQRLVAENPDDSPDLVIAADTVVLTHPPPGLDSIPFEHQGPMLQDVLEKPSSKEDNVRMLLDLNAGICEVVTGVTLVYPVLEAPGYKIKSLDERTLVHFADSPPELIEAYAESGEGIDRAGGFAVQGLGGLLIRKVDGDYQNVVGFPAASFFKFMEILCEEEDDFLEV</sequence>
<evidence type="ECO:0000256" key="2">
    <source>
        <dbReference type="ARBA" id="ARBA00022801"/>
    </source>
</evidence>
<dbReference type="PANTHER" id="PTHR43213:SF5">
    <property type="entry name" value="BIFUNCTIONAL DTTP_UTP PYROPHOSPHATASE_METHYLTRANSFERASE PROTEIN-RELATED"/>
    <property type="match status" value="1"/>
</dbReference>
<dbReference type="CDD" id="cd00555">
    <property type="entry name" value="Maf"/>
    <property type="match status" value="1"/>
</dbReference>
<dbReference type="OrthoDB" id="10267058at2759"/>
<reference evidence="3 4" key="1">
    <citation type="submission" date="2021-08" db="EMBL/GenBank/DDBJ databases">
        <title>Draft Genome Sequence of Phanerochaete sordida strain YK-624.</title>
        <authorList>
            <person name="Mori T."/>
            <person name="Dohra H."/>
            <person name="Suzuki T."/>
            <person name="Kawagishi H."/>
            <person name="Hirai H."/>
        </authorList>
    </citation>
    <scope>NUCLEOTIDE SEQUENCE [LARGE SCALE GENOMIC DNA]</scope>
    <source>
        <strain evidence="3 4">YK-624</strain>
    </source>
</reference>
<proteinExistence type="inferred from homology"/>
<dbReference type="GO" id="GO:0047429">
    <property type="term" value="F:nucleoside triphosphate diphosphatase activity"/>
    <property type="evidence" value="ECO:0007669"/>
    <property type="project" value="InterPro"/>
</dbReference>
<evidence type="ECO:0000256" key="1">
    <source>
        <dbReference type="ARBA" id="ARBA00001968"/>
    </source>
</evidence>
<dbReference type="Gene3D" id="3.90.950.10">
    <property type="match status" value="1"/>
</dbReference>
<dbReference type="PANTHER" id="PTHR43213">
    <property type="entry name" value="BIFUNCTIONAL DTTP/UTP PYROPHOSPHATASE/METHYLTRANSFERASE PROTEIN-RELATED"/>
    <property type="match status" value="1"/>
</dbReference>
<evidence type="ECO:0000313" key="3">
    <source>
        <dbReference type="EMBL" id="GJE85620.1"/>
    </source>
</evidence>
<evidence type="ECO:0000313" key="4">
    <source>
        <dbReference type="Proteomes" id="UP000703269"/>
    </source>
</evidence>
<dbReference type="InterPro" id="IPR003697">
    <property type="entry name" value="Maf-like"/>
</dbReference>